<dbReference type="SUPFAM" id="SSF56059">
    <property type="entry name" value="Glutathione synthetase ATP-binding domain-like"/>
    <property type="match status" value="1"/>
</dbReference>
<dbReference type="InterPro" id="IPR051680">
    <property type="entry name" value="ATP-dep_Glu-Cys_Ligase-2"/>
</dbReference>
<feature type="domain" description="Circularly permuted ATP-grasp type 2" evidence="1">
    <location>
        <begin position="85"/>
        <end position="463"/>
    </location>
</feature>
<protein>
    <submittedName>
        <fullName evidence="2">Putative circularly permuted ATP-grasp superfamily protein</fullName>
    </submittedName>
</protein>
<evidence type="ECO:0000313" key="3">
    <source>
        <dbReference type="Proteomes" id="UP000237662"/>
    </source>
</evidence>
<accession>A0A2S6IAN4</accession>
<comment type="caution">
    <text evidence="2">The sequence shown here is derived from an EMBL/GenBank/DDBJ whole genome shotgun (WGS) entry which is preliminary data.</text>
</comment>
<name>A0A2S6IAN4_9BACT</name>
<reference evidence="2 3" key="1">
    <citation type="submission" date="2018-02" db="EMBL/GenBank/DDBJ databases">
        <title>Genomic Encyclopedia of Archaeal and Bacterial Type Strains, Phase II (KMG-II): from individual species to whole genera.</title>
        <authorList>
            <person name="Goeker M."/>
        </authorList>
    </citation>
    <scope>NUCLEOTIDE SEQUENCE [LARGE SCALE GENOMIC DNA]</scope>
    <source>
        <strain evidence="2 3">DSM 29526</strain>
    </source>
</reference>
<organism evidence="2 3">
    <name type="scientific">Neolewinella xylanilytica</name>
    <dbReference type="NCBI Taxonomy" id="1514080"/>
    <lineage>
        <taxon>Bacteria</taxon>
        <taxon>Pseudomonadati</taxon>
        <taxon>Bacteroidota</taxon>
        <taxon>Saprospiria</taxon>
        <taxon>Saprospirales</taxon>
        <taxon>Lewinellaceae</taxon>
        <taxon>Neolewinella</taxon>
    </lineage>
</organism>
<dbReference type="Gene3D" id="3.30.1490.270">
    <property type="match status" value="1"/>
</dbReference>
<dbReference type="PIRSF" id="PIRSF005522">
    <property type="entry name" value="UCP005522"/>
    <property type="match status" value="1"/>
</dbReference>
<dbReference type="Proteomes" id="UP000237662">
    <property type="component" value="Unassembled WGS sequence"/>
</dbReference>
<dbReference type="Gene3D" id="3.40.50.11290">
    <property type="match status" value="1"/>
</dbReference>
<dbReference type="InterPro" id="IPR025841">
    <property type="entry name" value="CP_ATPgrasp_2"/>
</dbReference>
<keyword evidence="3" id="KW-1185">Reference proteome</keyword>
<dbReference type="PANTHER" id="PTHR34595:SF7">
    <property type="entry name" value="SLL1039 PROTEIN"/>
    <property type="match status" value="1"/>
</dbReference>
<proteinExistence type="predicted"/>
<dbReference type="InterPro" id="IPR016450">
    <property type="entry name" value="UCP005522"/>
</dbReference>
<evidence type="ECO:0000259" key="1">
    <source>
        <dbReference type="Pfam" id="PF14403"/>
    </source>
</evidence>
<dbReference type="EMBL" id="PTJC01000005">
    <property type="protein sequence ID" value="PPK88567.1"/>
    <property type="molecule type" value="Genomic_DNA"/>
</dbReference>
<sequence>MSQPTGLFAGYTVPDGTLDEVFTSFTHAYPNYPGIQEVFNELHAGDFQRLNESAKLSFLNQGITYAVYSEEGGGREKIFPFDLFPRIIDNKEWSMLERGLEQRNRALNLFLGDVYGKAAILREKVVPAELVKSSSHYVKAMEDFRPPADIYTHVCGTDLVRHTDGDFYVLEDNLRSPSGVSYVLSNREAMRRTLYGMFRHVPVEAVNEYPAMLLRTLHSVAPVREDSPRCVVLTPGPFNSAYYEHSLLARLMDCDLVEGPDLYVDDDTVYLKTIEGRKRVDVIYRRIDDAFLDPEAFRKDSILGVAGLMRAYAKGRVAIVNAPGTGIADDKAICAYVPDMIKFYLKEDPIISNVPTYICGRPEDLKYTLEHLKELVVKPVDMSGGYGVMICDRLSKAELQELAAKVTADPRNFIAQPKIMLSTHSTYIEEQNRFEPRHIDLRTFTLLGADKTRILKGGLTRVALKEGSLIVNSSQGGGSKDTWVIC</sequence>
<dbReference type="OrthoDB" id="9803842at2"/>
<dbReference type="RefSeq" id="WP_104419106.1">
    <property type="nucleotide sequence ID" value="NZ_PTJC01000005.1"/>
</dbReference>
<dbReference type="Pfam" id="PF14403">
    <property type="entry name" value="CP_ATPgrasp_2"/>
    <property type="match status" value="1"/>
</dbReference>
<dbReference type="PANTHER" id="PTHR34595">
    <property type="entry name" value="BLR5612 PROTEIN"/>
    <property type="match status" value="1"/>
</dbReference>
<dbReference type="AlphaFoldDB" id="A0A2S6IAN4"/>
<gene>
    <name evidence="2" type="ORF">CLV84_1536</name>
</gene>
<evidence type="ECO:0000313" key="2">
    <source>
        <dbReference type="EMBL" id="PPK88567.1"/>
    </source>
</evidence>